<organism evidence="6 7">
    <name type="scientific">Bowdeniella nasicola</name>
    <dbReference type="NCBI Taxonomy" id="208480"/>
    <lineage>
        <taxon>Bacteria</taxon>
        <taxon>Bacillati</taxon>
        <taxon>Actinomycetota</taxon>
        <taxon>Actinomycetes</taxon>
        <taxon>Actinomycetales</taxon>
        <taxon>Actinomycetaceae</taxon>
        <taxon>Bowdeniella</taxon>
    </lineage>
</organism>
<feature type="DNA-binding region" description="H-T-H motif" evidence="4">
    <location>
        <begin position="25"/>
        <end position="44"/>
    </location>
</feature>
<evidence type="ECO:0000256" key="3">
    <source>
        <dbReference type="ARBA" id="ARBA00023163"/>
    </source>
</evidence>
<evidence type="ECO:0000259" key="5">
    <source>
        <dbReference type="PROSITE" id="PS50977"/>
    </source>
</evidence>
<dbReference type="Gene3D" id="1.10.357.10">
    <property type="entry name" value="Tetracycline Repressor, domain 2"/>
    <property type="match status" value="1"/>
</dbReference>
<protein>
    <recommendedName>
        <fullName evidence="5">HTH tetR-type domain-containing protein</fullName>
    </recommendedName>
</protein>
<dbReference type="InterPro" id="IPR004111">
    <property type="entry name" value="Repressor_TetR_C"/>
</dbReference>
<accession>A0A1Q5Q466</accession>
<dbReference type="SUPFAM" id="SSF48498">
    <property type="entry name" value="Tetracyclin repressor-like, C-terminal domain"/>
    <property type="match status" value="1"/>
</dbReference>
<proteinExistence type="predicted"/>
<comment type="caution">
    <text evidence="6">The sequence shown here is derived from an EMBL/GenBank/DDBJ whole genome shotgun (WGS) entry which is preliminary data.</text>
</comment>
<sequence length="224" mass="24732">MGLDPQQITMRALKLSEERGLTGWSIRELAAELDVATSVVYHYFPAKDDIYEAVVDHATTTVELPDESLDWKEWFTEVLMSLRAACLRVPGIAERTVTGKLTPAMVPIIEAAYARLKAAGFAEMTPWAYSMIFNVAMSAVAARDRQSPHHPDQYVIADMLEDMSDLTVSSPALSELSEHFIAGLTTADSERISNDYFRLLLASLLDGLSHVLLPAATTTVDRQT</sequence>
<evidence type="ECO:0000256" key="1">
    <source>
        <dbReference type="ARBA" id="ARBA00023015"/>
    </source>
</evidence>
<reference evidence="7" key="1">
    <citation type="submission" date="2016-12" db="EMBL/GenBank/DDBJ databases">
        <authorList>
            <person name="Meng X."/>
        </authorList>
    </citation>
    <scope>NUCLEOTIDE SEQUENCE [LARGE SCALE GENOMIC DNA]</scope>
    <source>
        <strain evidence="7">DSM 19116</strain>
    </source>
</reference>
<dbReference type="Pfam" id="PF00440">
    <property type="entry name" value="TetR_N"/>
    <property type="match status" value="1"/>
</dbReference>
<keyword evidence="2 4" id="KW-0238">DNA-binding</keyword>
<dbReference type="InterPro" id="IPR001647">
    <property type="entry name" value="HTH_TetR"/>
</dbReference>
<gene>
    <name evidence="6" type="ORF">BSZ39_03455</name>
</gene>
<name>A0A1Q5Q466_9ACTO</name>
<dbReference type="InterPro" id="IPR009057">
    <property type="entry name" value="Homeodomain-like_sf"/>
</dbReference>
<dbReference type="SUPFAM" id="SSF46689">
    <property type="entry name" value="Homeodomain-like"/>
    <property type="match status" value="1"/>
</dbReference>
<keyword evidence="1" id="KW-0805">Transcription regulation</keyword>
<dbReference type="GO" id="GO:0045892">
    <property type="term" value="P:negative regulation of DNA-templated transcription"/>
    <property type="evidence" value="ECO:0007669"/>
    <property type="project" value="InterPro"/>
</dbReference>
<keyword evidence="3" id="KW-0804">Transcription</keyword>
<feature type="domain" description="HTH tetR-type" evidence="5">
    <location>
        <begin position="2"/>
        <end position="62"/>
    </location>
</feature>
<evidence type="ECO:0000256" key="2">
    <source>
        <dbReference type="ARBA" id="ARBA00023125"/>
    </source>
</evidence>
<keyword evidence="7" id="KW-1185">Reference proteome</keyword>
<evidence type="ECO:0000313" key="6">
    <source>
        <dbReference type="EMBL" id="OKL54593.1"/>
    </source>
</evidence>
<evidence type="ECO:0000256" key="4">
    <source>
        <dbReference type="PROSITE-ProRule" id="PRU00335"/>
    </source>
</evidence>
<dbReference type="PROSITE" id="PS50977">
    <property type="entry name" value="HTH_TETR_2"/>
    <property type="match status" value="1"/>
</dbReference>
<dbReference type="Proteomes" id="UP000185628">
    <property type="component" value="Unassembled WGS sequence"/>
</dbReference>
<dbReference type="InterPro" id="IPR036271">
    <property type="entry name" value="Tet_transcr_reg_TetR-rel_C_sf"/>
</dbReference>
<dbReference type="EMBL" id="MQVR01000012">
    <property type="protein sequence ID" value="OKL54593.1"/>
    <property type="molecule type" value="Genomic_DNA"/>
</dbReference>
<dbReference type="AlphaFoldDB" id="A0A1Q5Q466"/>
<dbReference type="GO" id="GO:0003677">
    <property type="term" value="F:DNA binding"/>
    <property type="evidence" value="ECO:0007669"/>
    <property type="project" value="UniProtKB-UniRule"/>
</dbReference>
<dbReference type="Pfam" id="PF02909">
    <property type="entry name" value="TetR_C_1"/>
    <property type="match status" value="1"/>
</dbReference>
<evidence type="ECO:0000313" key="7">
    <source>
        <dbReference type="Proteomes" id="UP000185628"/>
    </source>
</evidence>